<organism evidence="1">
    <name type="scientific">Anopheles marajoara</name>
    <dbReference type="NCBI Taxonomy" id="58244"/>
    <lineage>
        <taxon>Eukaryota</taxon>
        <taxon>Metazoa</taxon>
        <taxon>Ecdysozoa</taxon>
        <taxon>Arthropoda</taxon>
        <taxon>Hexapoda</taxon>
        <taxon>Insecta</taxon>
        <taxon>Pterygota</taxon>
        <taxon>Neoptera</taxon>
        <taxon>Endopterygota</taxon>
        <taxon>Diptera</taxon>
        <taxon>Nematocera</taxon>
        <taxon>Culicoidea</taxon>
        <taxon>Culicidae</taxon>
        <taxon>Anophelinae</taxon>
        <taxon>Anopheles</taxon>
    </lineage>
</organism>
<dbReference type="AlphaFoldDB" id="A0A2M4CDN0"/>
<protein>
    <submittedName>
        <fullName evidence="1">Putative secreted protein</fullName>
    </submittedName>
</protein>
<proteinExistence type="predicted"/>
<evidence type="ECO:0000313" key="1">
    <source>
        <dbReference type="EMBL" id="MBW63430.1"/>
    </source>
</evidence>
<sequence>MAKLILLAAICSQSQEDSWQAKYITPLLLADVPFASLWCFSFSCGCDHCPDVQPYKAQCFVFVQCLCFVSYS</sequence>
<dbReference type="EMBL" id="GGFJ01014289">
    <property type="protein sequence ID" value="MBW63430.1"/>
    <property type="molecule type" value="Transcribed_RNA"/>
</dbReference>
<reference evidence="1" key="1">
    <citation type="submission" date="2018-01" db="EMBL/GenBank/DDBJ databases">
        <title>An insight into the sialome of Amazonian anophelines.</title>
        <authorList>
            <person name="Ribeiro J.M."/>
            <person name="Scarpassa V."/>
            <person name="Calvo E."/>
        </authorList>
    </citation>
    <scope>NUCLEOTIDE SEQUENCE</scope>
    <source>
        <tissue evidence="1">Salivary glands</tissue>
    </source>
</reference>
<accession>A0A2M4CDN0</accession>
<name>A0A2M4CDN0_9DIPT</name>